<feature type="domain" description="PUB" evidence="2">
    <location>
        <begin position="58"/>
        <end position="131"/>
    </location>
</feature>
<gene>
    <name evidence="3" type="ORF">VNI00_005525</name>
</gene>
<dbReference type="SUPFAM" id="SSF143503">
    <property type="entry name" value="PUG domain-like"/>
    <property type="match status" value="1"/>
</dbReference>
<organism evidence="3 4">
    <name type="scientific">Paramarasmius palmivorus</name>
    <dbReference type="NCBI Taxonomy" id="297713"/>
    <lineage>
        <taxon>Eukaryota</taxon>
        <taxon>Fungi</taxon>
        <taxon>Dikarya</taxon>
        <taxon>Basidiomycota</taxon>
        <taxon>Agaricomycotina</taxon>
        <taxon>Agaricomycetes</taxon>
        <taxon>Agaricomycetidae</taxon>
        <taxon>Agaricales</taxon>
        <taxon>Marasmiineae</taxon>
        <taxon>Marasmiaceae</taxon>
        <taxon>Paramarasmius</taxon>
    </lineage>
</organism>
<protein>
    <recommendedName>
        <fullName evidence="2">PUB domain-containing protein</fullName>
    </recommendedName>
</protein>
<accession>A0AAW0DG37</accession>
<dbReference type="AlphaFoldDB" id="A0AAW0DG37"/>
<evidence type="ECO:0000259" key="2">
    <source>
        <dbReference type="Pfam" id="PF09409"/>
    </source>
</evidence>
<dbReference type="InterPro" id="IPR036339">
    <property type="entry name" value="PUB-like_dom_sf"/>
</dbReference>
<evidence type="ECO:0000313" key="4">
    <source>
        <dbReference type="Proteomes" id="UP001383192"/>
    </source>
</evidence>
<dbReference type="Pfam" id="PF09409">
    <property type="entry name" value="PUB"/>
    <property type="match status" value="1"/>
</dbReference>
<sequence>MDTSPDRHGSLVEAAEKRQREAAHGRTLAQERAEHERRQTFRRLVDPGIMRPNAQPQALESLRTIRKLCQNILDEPENTKYHRIKTTNNKIQKDIIAPKGTVELLRELGFRPEVEDFQPYYIFNPSRLTDLRIGSKIISDALQLHTEKEERAAASRQAEKEAKAQAAEKVKLAYMDDRRTKSEFDERERQRREALAALAAQQAEQERQQAERQIASPQQPPLITEDNMEEHADDNLSLSTTTTSSRTMPGGHSRTLRHRGSPPPYEEEDD</sequence>
<proteinExistence type="predicted"/>
<evidence type="ECO:0000256" key="1">
    <source>
        <dbReference type="SAM" id="MobiDB-lite"/>
    </source>
</evidence>
<dbReference type="GO" id="GO:0005737">
    <property type="term" value="C:cytoplasm"/>
    <property type="evidence" value="ECO:0007669"/>
    <property type="project" value="TreeGrafter"/>
</dbReference>
<evidence type="ECO:0000313" key="3">
    <source>
        <dbReference type="EMBL" id="KAK7049494.1"/>
    </source>
</evidence>
<name>A0AAW0DG37_9AGAR</name>
<keyword evidence="4" id="KW-1185">Reference proteome</keyword>
<dbReference type="CDD" id="cd09212">
    <property type="entry name" value="PUB"/>
    <property type="match status" value="1"/>
</dbReference>
<dbReference type="PANTHER" id="PTHR23153:SF38">
    <property type="entry name" value="UBX DOMAIN-CONTAINING PROTEIN 6"/>
    <property type="match status" value="1"/>
</dbReference>
<dbReference type="InterPro" id="IPR018997">
    <property type="entry name" value="PUB_domain"/>
</dbReference>
<feature type="compositionally biased region" description="Basic and acidic residues" evidence="1">
    <location>
        <begin position="179"/>
        <end position="194"/>
    </location>
</feature>
<dbReference type="EMBL" id="JAYKXP010000016">
    <property type="protein sequence ID" value="KAK7049494.1"/>
    <property type="molecule type" value="Genomic_DNA"/>
</dbReference>
<comment type="caution">
    <text evidence="3">The sequence shown here is derived from an EMBL/GenBank/DDBJ whole genome shotgun (WGS) entry which is preliminary data.</text>
</comment>
<feature type="region of interest" description="Disordered" evidence="1">
    <location>
        <begin position="179"/>
        <end position="270"/>
    </location>
</feature>
<dbReference type="SMART" id="SM00580">
    <property type="entry name" value="PUG"/>
    <property type="match status" value="1"/>
</dbReference>
<reference evidence="3 4" key="1">
    <citation type="submission" date="2024-01" db="EMBL/GenBank/DDBJ databases">
        <title>A draft genome for a cacao thread blight-causing isolate of Paramarasmius palmivorus.</title>
        <authorList>
            <person name="Baruah I.K."/>
            <person name="Bukari Y."/>
            <person name="Amoako-Attah I."/>
            <person name="Meinhardt L.W."/>
            <person name="Bailey B.A."/>
            <person name="Cohen S.P."/>
        </authorList>
    </citation>
    <scope>NUCLEOTIDE SEQUENCE [LARGE SCALE GENOMIC DNA]</scope>
    <source>
        <strain evidence="3 4">GH-12</strain>
    </source>
</reference>
<feature type="region of interest" description="Disordered" evidence="1">
    <location>
        <begin position="1"/>
        <end position="38"/>
    </location>
</feature>
<feature type="compositionally biased region" description="Low complexity" evidence="1">
    <location>
        <begin position="236"/>
        <end position="245"/>
    </location>
</feature>
<dbReference type="Proteomes" id="UP001383192">
    <property type="component" value="Unassembled WGS sequence"/>
</dbReference>
<dbReference type="Gene3D" id="1.20.58.2190">
    <property type="match status" value="1"/>
</dbReference>
<dbReference type="PANTHER" id="PTHR23153">
    <property type="entry name" value="UBX-RELATED"/>
    <property type="match status" value="1"/>
</dbReference>